<comment type="similarity">
    <text evidence="1">Belongs to the amidase family. GatA subfamily.</text>
</comment>
<dbReference type="HAMAP" id="MF_00120">
    <property type="entry name" value="GatA"/>
    <property type="match status" value="1"/>
</dbReference>
<dbReference type="EC" id="6.3.5.7" evidence="2"/>
<dbReference type="AlphaFoldDB" id="E6PYP4"/>
<evidence type="ECO:0000256" key="6">
    <source>
        <dbReference type="ARBA" id="ARBA00022917"/>
    </source>
</evidence>
<dbReference type="EMBL" id="CABN01000085">
    <property type="protein sequence ID" value="CBI00053.1"/>
    <property type="molecule type" value="Genomic_DNA"/>
</dbReference>
<evidence type="ECO:0000256" key="4">
    <source>
        <dbReference type="ARBA" id="ARBA00022741"/>
    </source>
</evidence>
<gene>
    <name evidence="9" type="primary">gatA</name>
    <name evidence="9" type="ORF">CARN3_1035</name>
</gene>
<keyword evidence="3" id="KW-0436">Ligase</keyword>
<dbReference type="SUPFAM" id="SSF75304">
    <property type="entry name" value="Amidase signature (AS) enzymes"/>
    <property type="match status" value="1"/>
</dbReference>
<dbReference type="NCBIfam" id="TIGR00132">
    <property type="entry name" value="gatA"/>
    <property type="match status" value="1"/>
</dbReference>
<comment type="catalytic activity">
    <reaction evidence="7">
        <text>L-glutamyl-tRNA(Gln) + L-glutamine + ATP + H2O = L-glutaminyl-tRNA(Gln) + L-glutamate + ADP + phosphate + H(+)</text>
        <dbReference type="Rhea" id="RHEA:17521"/>
        <dbReference type="Rhea" id="RHEA-COMP:9681"/>
        <dbReference type="Rhea" id="RHEA-COMP:9684"/>
        <dbReference type="ChEBI" id="CHEBI:15377"/>
        <dbReference type="ChEBI" id="CHEBI:15378"/>
        <dbReference type="ChEBI" id="CHEBI:29985"/>
        <dbReference type="ChEBI" id="CHEBI:30616"/>
        <dbReference type="ChEBI" id="CHEBI:43474"/>
        <dbReference type="ChEBI" id="CHEBI:58359"/>
        <dbReference type="ChEBI" id="CHEBI:78520"/>
        <dbReference type="ChEBI" id="CHEBI:78521"/>
        <dbReference type="ChEBI" id="CHEBI:456216"/>
        <dbReference type="EC" id="6.3.5.7"/>
    </reaction>
</comment>
<dbReference type="GO" id="GO:0005524">
    <property type="term" value="F:ATP binding"/>
    <property type="evidence" value="ECO:0007669"/>
    <property type="project" value="UniProtKB-KW"/>
</dbReference>
<dbReference type="InterPro" id="IPR004412">
    <property type="entry name" value="GatA"/>
</dbReference>
<protein>
    <recommendedName>
        <fullName evidence="2">glutaminyl-tRNA synthase (glutamine-hydrolyzing)</fullName>
        <ecNumber evidence="2">6.3.5.7</ecNumber>
    </recommendedName>
</protein>
<dbReference type="GO" id="GO:0030956">
    <property type="term" value="C:glutamyl-tRNA(Gln) amidotransferase complex"/>
    <property type="evidence" value="ECO:0007669"/>
    <property type="project" value="InterPro"/>
</dbReference>
<dbReference type="PROSITE" id="PS00571">
    <property type="entry name" value="AMIDASES"/>
    <property type="match status" value="1"/>
</dbReference>
<feature type="domain" description="Amidase" evidence="8">
    <location>
        <begin position="32"/>
        <end position="473"/>
    </location>
</feature>
<evidence type="ECO:0000256" key="3">
    <source>
        <dbReference type="ARBA" id="ARBA00022598"/>
    </source>
</evidence>
<accession>E6PYP4</accession>
<dbReference type="Pfam" id="PF01425">
    <property type="entry name" value="Amidase"/>
    <property type="match status" value="1"/>
</dbReference>
<keyword evidence="9" id="KW-0808">Transferase</keyword>
<dbReference type="Gene3D" id="3.90.1300.10">
    <property type="entry name" value="Amidase signature (AS) domain"/>
    <property type="match status" value="1"/>
</dbReference>
<keyword evidence="4" id="KW-0547">Nucleotide-binding</keyword>
<evidence type="ECO:0000256" key="7">
    <source>
        <dbReference type="ARBA" id="ARBA00047407"/>
    </source>
</evidence>
<reference evidence="9" key="1">
    <citation type="submission" date="2009-10" db="EMBL/GenBank/DDBJ databases">
        <title>Diversity of trophic interactions inside an arsenic-rich microbial ecosystem.</title>
        <authorList>
            <person name="Bertin P.N."/>
            <person name="Heinrich-Salmeron A."/>
            <person name="Pelletier E."/>
            <person name="Goulhen-Chollet F."/>
            <person name="Arsene-Ploetze F."/>
            <person name="Gallien S."/>
            <person name="Calteau A."/>
            <person name="Vallenet D."/>
            <person name="Casiot C."/>
            <person name="Chane-Woon-Ming B."/>
            <person name="Giloteaux L."/>
            <person name="Barakat M."/>
            <person name="Bonnefoy V."/>
            <person name="Bruneel O."/>
            <person name="Chandler M."/>
            <person name="Cleiss J."/>
            <person name="Duran R."/>
            <person name="Elbaz-Poulichet F."/>
            <person name="Fonknechten N."/>
            <person name="Lauga B."/>
            <person name="Mornico D."/>
            <person name="Ortet P."/>
            <person name="Schaeffer C."/>
            <person name="Siguier P."/>
            <person name="Alexander Thil Smith A."/>
            <person name="Van Dorsselaer A."/>
            <person name="Weissenbach J."/>
            <person name="Medigue C."/>
            <person name="Le Paslier D."/>
        </authorList>
    </citation>
    <scope>NUCLEOTIDE SEQUENCE</scope>
</reference>
<evidence type="ECO:0000259" key="8">
    <source>
        <dbReference type="Pfam" id="PF01425"/>
    </source>
</evidence>
<dbReference type="GO" id="GO:0005739">
    <property type="term" value="C:mitochondrion"/>
    <property type="evidence" value="ECO:0007669"/>
    <property type="project" value="UniProtKB-ARBA"/>
</dbReference>
<dbReference type="GO" id="GO:0016740">
    <property type="term" value="F:transferase activity"/>
    <property type="evidence" value="ECO:0007669"/>
    <property type="project" value="UniProtKB-KW"/>
</dbReference>
<keyword evidence="6" id="KW-0648">Protein biosynthesis</keyword>
<dbReference type="InterPro" id="IPR000120">
    <property type="entry name" value="Amidase"/>
</dbReference>
<proteinExistence type="inferred from homology"/>
<sequence>MTETTKTLVEKPATIRSLRAGIASGTLKATALAESYFARIAAHNPLVNAYLDLTRDEALEQAARLDAMAARGEALPALAGIPMGVKDVLAMRGATATAGSAILKGYKPPYDATAVERLRTAGAVLLGKLNCDEFAMGSSNENSAYGPVRNPVDTERVPGGSSGGSAAAVAANLAVATLGTDTGGSIRQPASFCGVVGVLPTYGRVSRYGLIAFASSLDRVGPFAANVGDAAEVLSVLAGHDAHDATSSRLPVGDYAAEMNKDVKGLRIGIPEEYFGEGLDAEVRAAIEAGIDALRTAGCEIKRISLKHTKYAIPVYYLVATAEASANLARFDGVRYGHRSRSATNLSSMYRLSREEGFGAEVKRRILLGTYALSAGYYDAYYKKAQQVRRILAEEFLTAFGEVDAIVTPTAPTAAFKLGEKTDDPLAMYLADIYTVTASLAGICGLSVPCGATSAGLPVGMQVLGPHFGEGTIFRVAAAVERAASA</sequence>
<organism evidence="9">
    <name type="scientific">mine drainage metagenome</name>
    <dbReference type="NCBI Taxonomy" id="410659"/>
    <lineage>
        <taxon>unclassified sequences</taxon>
        <taxon>metagenomes</taxon>
        <taxon>ecological metagenomes</taxon>
    </lineage>
</organism>
<dbReference type="PANTHER" id="PTHR11895:SF151">
    <property type="entry name" value="GLUTAMYL-TRNA(GLN) AMIDOTRANSFERASE SUBUNIT A"/>
    <property type="match status" value="1"/>
</dbReference>
<evidence type="ECO:0000313" key="9">
    <source>
        <dbReference type="EMBL" id="CBI00053.1"/>
    </source>
</evidence>
<dbReference type="GO" id="GO:0050567">
    <property type="term" value="F:glutaminyl-tRNA synthase (glutamine-hydrolyzing) activity"/>
    <property type="evidence" value="ECO:0007669"/>
    <property type="project" value="UniProtKB-EC"/>
</dbReference>
<name>E6PYP4_9ZZZZ</name>
<evidence type="ECO:0000256" key="5">
    <source>
        <dbReference type="ARBA" id="ARBA00022840"/>
    </source>
</evidence>
<dbReference type="PANTHER" id="PTHR11895">
    <property type="entry name" value="TRANSAMIDASE"/>
    <property type="match status" value="1"/>
</dbReference>
<evidence type="ECO:0000256" key="1">
    <source>
        <dbReference type="ARBA" id="ARBA00008069"/>
    </source>
</evidence>
<keyword evidence="5" id="KW-0067">ATP-binding</keyword>
<comment type="caution">
    <text evidence="9">The sequence shown here is derived from an EMBL/GenBank/DDBJ whole genome shotgun (WGS) entry which is preliminary data.</text>
</comment>
<evidence type="ECO:0000256" key="2">
    <source>
        <dbReference type="ARBA" id="ARBA00012739"/>
    </source>
</evidence>
<dbReference type="InterPro" id="IPR023631">
    <property type="entry name" value="Amidase_dom"/>
</dbReference>
<dbReference type="InterPro" id="IPR036928">
    <property type="entry name" value="AS_sf"/>
</dbReference>
<dbReference type="InterPro" id="IPR020556">
    <property type="entry name" value="Amidase_CS"/>
</dbReference>
<dbReference type="GO" id="GO:0006412">
    <property type="term" value="P:translation"/>
    <property type="evidence" value="ECO:0007669"/>
    <property type="project" value="UniProtKB-KW"/>
</dbReference>